<dbReference type="InterPro" id="IPR005895">
    <property type="entry name" value="ABC_transptr_haem_export_CcmA"/>
</dbReference>
<dbReference type="PANTHER" id="PTHR43499:SF1">
    <property type="entry name" value="ABC TRANSPORTER I FAMILY MEMBER 1"/>
    <property type="match status" value="1"/>
</dbReference>
<gene>
    <name evidence="9" type="primary">ccmA</name>
    <name evidence="9" type="ORF">K1X15_19885</name>
</gene>
<reference evidence="9 10" key="1">
    <citation type="submission" date="2021-08" db="EMBL/GenBank/DDBJ databases">
        <title>Devosia salina sp. nov., isolated from the South China Sea sediment.</title>
        <authorList>
            <person name="Zhou Z."/>
        </authorList>
    </citation>
    <scope>NUCLEOTIDE SEQUENCE [LARGE SCALE GENOMIC DNA]</scope>
    <source>
        <strain evidence="9 10">SCS-3</strain>
    </source>
</reference>
<dbReference type="Proteomes" id="UP000825799">
    <property type="component" value="Chromosome"/>
</dbReference>
<dbReference type="InterPro" id="IPR003439">
    <property type="entry name" value="ABC_transporter-like_ATP-bd"/>
</dbReference>
<evidence type="ECO:0000256" key="6">
    <source>
        <dbReference type="ARBA" id="ARBA00022967"/>
    </source>
</evidence>
<dbReference type="RefSeq" id="WP_220305264.1">
    <property type="nucleotide sequence ID" value="NZ_CP080590.1"/>
</dbReference>
<keyword evidence="2" id="KW-0813">Transport</keyword>
<keyword evidence="6" id="KW-1278">Translocase</keyword>
<dbReference type="PROSITE" id="PS50893">
    <property type="entry name" value="ABC_TRANSPORTER_2"/>
    <property type="match status" value="1"/>
</dbReference>
<evidence type="ECO:0000256" key="3">
    <source>
        <dbReference type="ARBA" id="ARBA00022741"/>
    </source>
</evidence>
<dbReference type="InterPro" id="IPR017871">
    <property type="entry name" value="ABC_transporter-like_CS"/>
</dbReference>
<dbReference type="PROSITE" id="PS00211">
    <property type="entry name" value="ABC_TRANSPORTER_1"/>
    <property type="match status" value="1"/>
</dbReference>
<dbReference type="SUPFAM" id="SSF52540">
    <property type="entry name" value="P-loop containing nucleoside triphosphate hydrolases"/>
    <property type="match status" value="1"/>
</dbReference>
<evidence type="ECO:0000259" key="8">
    <source>
        <dbReference type="PROSITE" id="PS50893"/>
    </source>
</evidence>
<dbReference type="SMART" id="SM00382">
    <property type="entry name" value="AAA"/>
    <property type="match status" value="1"/>
</dbReference>
<proteinExistence type="inferred from homology"/>
<keyword evidence="3" id="KW-0547">Nucleotide-binding</keyword>
<evidence type="ECO:0000313" key="9">
    <source>
        <dbReference type="EMBL" id="QYO76799.1"/>
    </source>
</evidence>
<dbReference type="Gene3D" id="3.40.50.300">
    <property type="entry name" value="P-loop containing nucleotide triphosphate hydrolases"/>
    <property type="match status" value="1"/>
</dbReference>
<protein>
    <submittedName>
        <fullName evidence="9">Heme ABC exporter ATP-binding protein CcmA</fullName>
    </submittedName>
</protein>
<evidence type="ECO:0000256" key="4">
    <source>
        <dbReference type="ARBA" id="ARBA00022748"/>
    </source>
</evidence>
<dbReference type="InterPro" id="IPR027417">
    <property type="entry name" value="P-loop_NTPase"/>
</dbReference>
<dbReference type="EMBL" id="CP080590">
    <property type="protein sequence ID" value="QYO76799.1"/>
    <property type="molecule type" value="Genomic_DNA"/>
</dbReference>
<dbReference type="PANTHER" id="PTHR43499">
    <property type="entry name" value="ABC TRANSPORTER I FAMILY MEMBER 1"/>
    <property type="match status" value="1"/>
</dbReference>
<evidence type="ECO:0000313" key="10">
    <source>
        <dbReference type="Proteomes" id="UP000825799"/>
    </source>
</evidence>
<organism evidence="9 10">
    <name type="scientific">Devosia salina</name>
    <dbReference type="NCBI Taxonomy" id="2860336"/>
    <lineage>
        <taxon>Bacteria</taxon>
        <taxon>Pseudomonadati</taxon>
        <taxon>Pseudomonadota</taxon>
        <taxon>Alphaproteobacteria</taxon>
        <taxon>Hyphomicrobiales</taxon>
        <taxon>Devosiaceae</taxon>
        <taxon>Devosia</taxon>
    </lineage>
</organism>
<dbReference type="InterPro" id="IPR003593">
    <property type="entry name" value="AAA+_ATPase"/>
</dbReference>
<evidence type="ECO:0000256" key="5">
    <source>
        <dbReference type="ARBA" id="ARBA00022840"/>
    </source>
</evidence>
<comment type="similarity">
    <text evidence="1">Belongs to the ABC transporter superfamily.</text>
</comment>
<keyword evidence="10" id="KW-1185">Reference proteome</keyword>
<evidence type="ECO:0000256" key="2">
    <source>
        <dbReference type="ARBA" id="ARBA00022448"/>
    </source>
</evidence>
<keyword evidence="4" id="KW-0201">Cytochrome c-type biogenesis</keyword>
<keyword evidence="5 9" id="KW-0067">ATP-binding</keyword>
<feature type="domain" description="ABC transporter" evidence="8">
    <location>
        <begin position="12"/>
        <end position="207"/>
    </location>
</feature>
<keyword evidence="7" id="KW-0472">Membrane</keyword>
<sequence>MTQRQVFPQVCLKAEGLAVGRGDAALLSDLSFSVAGGHGLLLRGPNGAGKSTLLLTLAGLLPTLAGAVAIEGHDPEDGPALHHCGHRNAVRARLSVLETLSFWAAINGPTGLPPHEALERVGLARAARLDAGYLSAGQQRRLALARLLVSSRPLWLLDEPTAALDVDGHALLARLLAEHLAQGGLAIIATHDEIGLDGLDTLTLGRAA</sequence>
<dbReference type="Pfam" id="PF00005">
    <property type="entry name" value="ABC_tran"/>
    <property type="match status" value="1"/>
</dbReference>
<name>A0ABX8WCY6_9HYPH</name>
<dbReference type="GO" id="GO:0005524">
    <property type="term" value="F:ATP binding"/>
    <property type="evidence" value="ECO:0007669"/>
    <property type="project" value="UniProtKB-KW"/>
</dbReference>
<evidence type="ECO:0000256" key="1">
    <source>
        <dbReference type="ARBA" id="ARBA00005417"/>
    </source>
</evidence>
<accession>A0ABX8WCY6</accession>
<evidence type="ECO:0000256" key="7">
    <source>
        <dbReference type="ARBA" id="ARBA00023136"/>
    </source>
</evidence>
<dbReference type="NCBIfam" id="TIGR01189">
    <property type="entry name" value="ccmA"/>
    <property type="match status" value="1"/>
</dbReference>